<protein>
    <submittedName>
        <fullName evidence="1">Uncharacterized protein</fullName>
    </submittedName>
</protein>
<dbReference type="Proteomes" id="UP000663829">
    <property type="component" value="Unassembled WGS sequence"/>
</dbReference>
<reference evidence="1" key="1">
    <citation type="submission" date="2021-02" db="EMBL/GenBank/DDBJ databases">
        <authorList>
            <person name="Nowell W R."/>
        </authorList>
    </citation>
    <scope>NUCLEOTIDE SEQUENCE</scope>
</reference>
<dbReference type="EMBL" id="CAJNOQ010040467">
    <property type="protein sequence ID" value="CAF1620159.1"/>
    <property type="molecule type" value="Genomic_DNA"/>
</dbReference>
<feature type="non-terminal residue" evidence="1">
    <location>
        <position position="1"/>
    </location>
</feature>
<dbReference type="EMBL" id="CAJOBC010107594">
    <property type="protein sequence ID" value="CAF4509728.1"/>
    <property type="molecule type" value="Genomic_DNA"/>
</dbReference>
<dbReference type="AlphaFoldDB" id="A0A816CA10"/>
<sequence>CDAISKGKSVWPEVTGSIGNQLRRVVRQPPAAHQRPWRN</sequence>
<keyword evidence="3" id="KW-1185">Reference proteome</keyword>
<evidence type="ECO:0000313" key="3">
    <source>
        <dbReference type="Proteomes" id="UP000663829"/>
    </source>
</evidence>
<dbReference type="Proteomes" id="UP000681722">
    <property type="component" value="Unassembled WGS sequence"/>
</dbReference>
<evidence type="ECO:0000313" key="1">
    <source>
        <dbReference type="EMBL" id="CAF1620159.1"/>
    </source>
</evidence>
<name>A0A816CA10_9BILA</name>
<evidence type="ECO:0000313" key="2">
    <source>
        <dbReference type="EMBL" id="CAF4509728.1"/>
    </source>
</evidence>
<accession>A0A816CA10</accession>
<proteinExistence type="predicted"/>
<gene>
    <name evidence="1" type="ORF">GPM918_LOCUS43691</name>
    <name evidence="2" type="ORF">SRO942_LOCUS45248</name>
</gene>
<organism evidence="1 3">
    <name type="scientific">Didymodactylos carnosus</name>
    <dbReference type="NCBI Taxonomy" id="1234261"/>
    <lineage>
        <taxon>Eukaryota</taxon>
        <taxon>Metazoa</taxon>
        <taxon>Spiralia</taxon>
        <taxon>Gnathifera</taxon>
        <taxon>Rotifera</taxon>
        <taxon>Eurotatoria</taxon>
        <taxon>Bdelloidea</taxon>
        <taxon>Philodinida</taxon>
        <taxon>Philodinidae</taxon>
        <taxon>Didymodactylos</taxon>
    </lineage>
</organism>
<comment type="caution">
    <text evidence="1">The sequence shown here is derived from an EMBL/GenBank/DDBJ whole genome shotgun (WGS) entry which is preliminary data.</text>
</comment>